<dbReference type="SUPFAM" id="SSF53756">
    <property type="entry name" value="UDP-Glycosyltransferase/glycogen phosphorylase"/>
    <property type="match status" value="1"/>
</dbReference>
<dbReference type="GO" id="GO:0051991">
    <property type="term" value="F:UDP-N-acetyl-D-glucosamine:N-acetylmuramoyl-L-alanyl-D-glutamyl-meso-2,6-diaminopimelyl-D-alanyl-D-alanine-diphosphoundecaprenol 4-beta-N-acetylglucosaminlytransferase activity"/>
    <property type="evidence" value="ECO:0007669"/>
    <property type="project" value="RHEA"/>
</dbReference>
<dbReference type="InterPro" id="IPR004276">
    <property type="entry name" value="GlycoTrans_28_N"/>
</dbReference>
<dbReference type="EC" id="2.4.1.227" evidence="10"/>
<keyword evidence="3 10" id="KW-0328">Glycosyltransferase</keyword>
<dbReference type="NCBIfam" id="TIGR01133">
    <property type="entry name" value="murG"/>
    <property type="match status" value="1"/>
</dbReference>
<evidence type="ECO:0000313" key="14">
    <source>
        <dbReference type="Proteomes" id="UP000035036"/>
    </source>
</evidence>
<dbReference type="EMBL" id="CP010311">
    <property type="protein sequence ID" value="AJF07290.1"/>
    <property type="molecule type" value="Genomic_DNA"/>
</dbReference>
<evidence type="ECO:0000256" key="2">
    <source>
        <dbReference type="ARBA" id="ARBA00022618"/>
    </source>
</evidence>
<dbReference type="AlphaFoldDB" id="A0A0B5FT08"/>
<dbReference type="GO" id="GO:0005975">
    <property type="term" value="P:carbohydrate metabolic process"/>
    <property type="evidence" value="ECO:0007669"/>
    <property type="project" value="InterPro"/>
</dbReference>
<evidence type="ECO:0000313" key="13">
    <source>
        <dbReference type="EMBL" id="AJF07290.1"/>
    </source>
</evidence>
<evidence type="ECO:0000256" key="4">
    <source>
        <dbReference type="ARBA" id="ARBA00022679"/>
    </source>
</evidence>
<evidence type="ECO:0000259" key="12">
    <source>
        <dbReference type="Pfam" id="PF04101"/>
    </source>
</evidence>
<comment type="pathway">
    <text evidence="10">Cell wall biogenesis; peptidoglycan biosynthesis.</text>
</comment>
<dbReference type="UniPathway" id="UPA00219"/>
<feature type="binding site" evidence="10">
    <location>
        <position position="288"/>
    </location>
    <ligand>
        <name>UDP-N-acetyl-alpha-D-glucosamine</name>
        <dbReference type="ChEBI" id="CHEBI:57705"/>
    </ligand>
</feature>
<name>A0A0B5FT08_9BACT</name>
<protein>
    <recommendedName>
        <fullName evidence="10">UDP-N-acetylglucosamine--N-acetylmuramyl-(pentapeptide) pyrophosphoryl-undecaprenol N-acetylglucosamine transferase</fullName>
        <ecNumber evidence="10">2.4.1.227</ecNumber>
    </recommendedName>
    <alternativeName>
        <fullName evidence="10">Undecaprenyl-PP-MurNAc-pentapeptide-UDPGlcNAc GlcNAc transferase</fullName>
    </alternativeName>
</protein>
<evidence type="ECO:0000256" key="1">
    <source>
        <dbReference type="ARBA" id="ARBA00022475"/>
    </source>
</evidence>
<keyword evidence="4 10" id="KW-0808">Transferase</keyword>
<keyword evidence="6 10" id="KW-0573">Peptidoglycan synthesis</keyword>
<dbReference type="Gene3D" id="3.40.50.2000">
    <property type="entry name" value="Glycogen Phosphorylase B"/>
    <property type="match status" value="2"/>
</dbReference>
<keyword evidence="14" id="KW-1185">Reference proteome</keyword>
<comment type="function">
    <text evidence="10">Cell wall formation. Catalyzes the transfer of a GlcNAc subunit on undecaprenyl-pyrophosphoryl-MurNAc-pentapeptide (lipid intermediate I) to form undecaprenyl-pyrophosphoryl-MurNAc-(pentapeptide)GlcNAc (lipid intermediate II).</text>
</comment>
<gene>
    <name evidence="10" type="primary">murG</name>
    <name evidence="13" type="ORF">GSUB_12990</name>
</gene>
<evidence type="ECO:0000256" key="10">
    <source>
        <dbReference type="HAMAP-Rule" id="MF_00033"/>
    </source>
</evidence>
<evidence type="ECO:0000256" key="7">
    <source>
        <dbReference type="ARBA" id="ARBA00023136"/>
    </source>
</evidence>
<dbReference type="Proteomes" id="UP000035036">
    <property type="component" value="Chromosome"/>
</dbReference>
<dbReference type="PANTHER" id="PTHR21015">
    <property type="entry name" value="UDP-N-ACETYLGLUCOSAMINE--N-ACETYLMURAMYL-(PENTAPEPTIDE) PYROPHOSPHORYL-UNDECAPRENOL N-ACETYLGLUCOSAMINE TRANSFERASE 1"/>
    <property type="match status" value="1"/>
</dbReference>
<sequence>MKMLLAGGGTGGHLFPAVALAEQLLREQPEAEVLFVGTRQGIESRILPRLGFPLRTIDISGFVGKGLGAKLALLPRLIRSLAQSRAVVREFNPDVVVGVGGYAAGPVLAAARLLRYPALIHEQNARPGLTNRILAPWVDRVCLSFEDTAEAFKRVPTVVTGNPVRTALVHSHALGDGMPTLLIFGGSRGARAINDAVLDTLPELESMRGRIRLLHQTGDEDLERVRAGYRAVGWDDGGVVSFIEDMAAAYREAHLILCRAGATTLAELTACGRAAILVPYPYAAGDHQTDNARALAERGAALLLPQSELTPQRLGQLLRELLPDRELLTSMARSAHALGRRDAAEVLLQQCRQVARKK</sequence>
<dbReference type="GO" id="GO:0008360">
    <property type="term" value="P:regulation of cell shape"/>
    <property type="evidence" value="ECO:0007669"/>
    <property type="project" value="UniProtKB-KW"/>
</dbReference>
<evidence type="ECO:0000256" key="5">
    <source>
        <dbReference type="ARBA" id="ARBA00022960"/>
    </source>
</evidence>
<feature type="binding site" evidence="10">
    <location>
        <position position="187"/>
    </location>
    <ligand>
        <name>UDP-N-acetyl-alpha-D-glucosamine</name>
        <dbReference type="ChEBI" id="CHEBI:57705"/>
    </ligand>
</feature>
<comment type="caution">
    <text evidence="10">Lacks conserved residue(s) required for the propagation of feature annotation.</text>
</comment>
<dbReference type="GO" id="GO:0071555">
    <property type="term" value="P:cell wall organization"/>
    <property type="evidence" value="ECO:0007669"/>
    <property type="project" value="UniProtKB-KW"/>
</dbReference>
<keyword evidence="8 10" id="KW-0131">Cell cycle</keyword>
<feature type="binding site" evidence="10">
    <location>
        <begin position="10"/>
        <end position="12"/>
    </location>
    <ligand>
        <name>UDP-N-acetyl-alpha-D-glucosamine</name>
        <dbReference type="ChEBI" id="CHEBI:57705"/>
    </ligand>
</feature>
<keyword evidence="5 10" id="KW-0133">Cell shape</keyword>
<dbReference type="OrthoDB" id="9808936at2"/>
<dbReference type="InterPro" id="IPR006009">
    <property type="entry name" value="GlcNAc_MurG"/>
</dbReference>
<proteinExistence type="inferred from homology"/>
<evidence type="ECO:0000256" key="9">
    <source>
        <dbReference type="ARBA" id="ARBA00023316"/>
    </source>
</evidence>
<feature type="binding site" evidence="10">
    <location>
        <position position="124"/>
    </location>
    <ligand>
        <name>UDP-N-acetyl-alpha-D-glucosamine</name>
        <dbReference type="ChEBI" id="CHEBI:57705"/>
    </ligand>
</feature>
<organism evidence="13 14">
    <name type="scientific">Geoalkalibacter subterraneus</name>
    <dbReference type="NCBI Taxonomy" id="483547"/>
    <lineage>
        <taxon>Bacteria</taxon>
        <taxon>Pseudomonadati</taxon>
        <taxon>Thermodesulfobacteriota</taxon>
        <taxon>Desulfuromonadia</taxon>
        <taxon>Desulfuromonadales</taxon>
        <taxon>Geoalkalibacteraceae</taxon>
        <taxon>Geoalkalibacter</taxon>
    </lineage>
</organism>
<keyword evidence="9 10" id="KW-0961">Cell wall biogenesis/degradation</keyword>
<comment type="subcellular location">
    <subcellularLocation>
        <location evidence="10">Cell membrane</location>
        <topology evidence="10">Peripheral membrane protein</topology>
        <orientation evidence="10">Cytoplasmic side</orientation>
    </subcellularLocation>
</comment>
<feature type="binding site" evidence="10">
    <location>
        <position position="165"/>
    </location>
    <ligand>
        <name>UDP-N-acetyl-alpha-D-glucosamine</name>
        <dbReference type="ChEBI" id="CHEBI:57705"/>
    </ligand>
</feature>
<accession>A0A0B5FT08</accession>
<dbReference type="GO" id="GO:0050511">
    <property type="term" value="F:undecaprenyldiphospho-muramoylpentapeptide beta-N-acetylglucosaminyltransferase activity"/>
    <property type="evidence" value="ECO:0007669"/>
    <property type="project" value="UniProtKB-UniRule"/>
</dbReference>
<comment type="similarity">
    <text evidence="10">Belongs to the glycosyltransferase 28 family. MurG subfamily.</text>
</comment>
<feature type="domain" description="Glycosyltransferase family 28 N-terminal" evidence="11">
    <location>
        <begin position="4"/>
        <end position="141"/>
    </location>
</feature>
<dbReference type="Pfam" id="PF03033">
    <property type="entry name" value="Glyco_transf_28"/>
    <property type="match status" value="1"/>
</dbReference>
<reference evidence="13 14" key="1">
    <citation type="journal article" date="2015" name="Genome Announc.">
        <title>Genomes of Geoalkalibacter ferrihydriticus Z-0531T and Geoalkalibacter subterraneus Red1T, Two Haloalkaliphilic Metal-Reducing Deltaproteobacteria.</title>
        <authorList>
            <person name="Badalamenti J.P."/>
            <person name="Krajmalnik-Brown R."/>
            <person name="Torres C.I."/>
            <person name="Bond D.R."/>
        </authorList>
    </citation>
    <scope>NUCLEOTIDE SEQUENCE [LARGE SCALE GENOMIC DNA]</scope>
    <source>
        <strain evidence="13 14">Red1</strain>
    </source>
</reference>
<dbReference type="HAMAP" id="MF_00033">
    <property type="entry name" value="MurG"/>
    <property type="match status" value="1"/>
</dbReference>
<dbReference type="GO" id="GO:0009252">
    <property type="term" value="P:peptidoglycan biosynthetic process"/>
    <property type="evidence" value="ECO:0007669"/>
    <property type="project" value="UniProtKB-UniRule"/>
</dbReference>
<comment type="catalytic activity">
    <reaction evidence="10">
        <text>di-trans,octa-cis-undecaprenyl diphospho-N-acetyl-alpha-D-muramoyl-L-alanyl-D-glutamyl-meso-2,6-diaminopimeloyl-D-alanyl-D-alanine + UDP-N-acetyl-alpha-D-glucosamine = di-trans,octa-cis-undecaprenyl diphospho-[N-acetyl-alpha-D-glucosaminyl-(1-&gt;4)]-N-acetyl-alpha-D-muramoyl-L-alanyl-D-glutamyl-meso-2,6-diaminopimeloyl-D-alanyl-D-alanine + UDP + H(+)</text>
        <dbReference type="Rhea" id="RHEA:31227"/>
        <dbReference type="ChEBI" id="CHEBI:15378"/>
        <dbReference type="ChEBI" id="CHEBI:57705"/>
        <dbReference type="ChEBI" id="CHEBI:58223"/>
        <dbReference type="ChEBI" id="CHEBI:61387"/>
        <dbReference type="ChEBI" id="CHEBI:61388"/>
        <dbReference type="EC" id="2.4.1.227"/>
    </reaction>
</comment>
<dbReference type="Pfam" id="PF04101">
    <property type="entry name" value="Glyco_tran_28_C"/>
    <property type="match status" value="1"/>
</dbReference>
<dbReference type="HOGENOM" id="CLU_037404_0_1_7"/>
<evidence type="ECO:0000256" key="6">
    <source>
        <dbReference type="ARBA" id="ARBA00022984"/>
    </source>
</evidence>
<evidence type="ECO:0000256" key="3">
    <source>
        <dbReference type="ARBA" id="ARBA00022676"/>
    </source>
</evidence>
<feature type="domain" description="Glycosyl transferase family 28 C-terminal" evidence="12">
    <location>
        <begin position="180"/>
        <end position="345"/>
    </location>
</feature>
<feature type="binding site" evidence="10">
    <location>
        <position position="243"/>
    </location>
    <ligand>
        <name>UDP-N-acetyl-alpha-D-glucosamine</name>
        <dbReference type="ChEBI" id="CHEBI:57705"/>
    </ligand>
</feature>
<dbReference type="RefSeq" id="WP_040201159.1">
    <property type="nucleotide sequence ID" value="NZ_CP010311.1"/>
</dbReference>
<keyword evidence="2 10" id="KW-0132">Cell division</keyword>
<dbReference type="STRING" id="483547.GSUB_12990"/>
<dbReference type="InterPro" id="IPR007235">
    <property type="entry name" value="Glyco_trans_28_C"/>
</dbReference>
<dbReference type="PANTHER" id="PTHR21015:SF22">
    <property type="entry name" value="GLYCOSYLTRANSFERASE"/>
    <property type="match status" value="1"/>
</dbReference>
<keyword evidence="7 10" id="KW-0472">Membrane</keyword>
<dbReference type="KEGG" id="gsb:GSUB_12990"/>
<dbReference type="CDD" id="cd03785">
    <property type="entry name" value="GT28_MurG"/>
    <property type="match status" value="1"/>
</dbReference>
<dbReference type="GO" id="GO:0051301">
    <property type="term" value="P:cell division"/>
    <property type="evidence" value="ECO:0007669"/>
    <property type="project" value="UniProtKB-KW"/>
</dbReference>
<dbReference type="GO" id="GO:0005886">
    <property type="term" value="C:plasma membrane"/>
    <property type="evidence" value="ECO:0007669"/>
    <property type="project" value="UniProtKB-SubCell"/>
</dbReference>
<evidence type="ECO:0000259" key="11">
    <source>
        <dbReference type="Pfam" id="PF03033"/>
    </source>
</evidence>
<keyword evidence="1 10" id="KW-1003">Cell membrane</keyword>
<evidence type="ECO:0000256" key="8">
    <source>
        <dbReference type="ARBA" id="ARBA00023306"/>
    </source>
</evidence>